<keyword evidence="3" id="KW-1185">Reference proteome</keyword>
<comment type="caution">
    <text evidence="2">The sequence shown here is derived from an EMBL/GenBank/DDBJ whole genome shotgun (WGS) entry which is preliminary data.</text>
</comment>
<proteinExistence type="predicted"/>
<protein>
    <recommendedName>
        <fullName evidence="4">HNH endonuclease</fullName>
    </recommendedName>
</protein>
<organism evidence="2 3">
    <name type="scientific">Paenibacillus vandeheii</name>
    <dbReference type="NCBI Taxonomy" id="3035917"/>
    <lineage>
        <taxon>Bacteria</taxon>
        <taxon>Bacillati</taxon>
        <taxon>Bacillota</taxon>
        <taxon>Bacilli</taxon>
        <taxon>Bacillales</taxon>
        <taxon>Paenibacillaceae</taxon>
        <taxon>Paenibacillus</taxon>
    </lineage>
</organism>
<evidence type="ECO:0000313" key="2">
    <source>
        <dbReference type="EMBL" id="MDN4600016.1"/>
    </source>
</evidence>
<reference evidence="2" key="1">
    <citation type="submission" date="2023-03" db="EMBL/GenBank/DDBJ databases">
        <title>MT1 and MT2 Draft Genomes of Novel Species.</title>
        <authorList>
            <person name="Venkateswaran K."/>
        </authorList>
    </citation>
    <scope>NUCLEOTIDE SEQUENCE</scope>
    <source>
        <strain evidence="2">F6_3S_P_1C</strain>
    </source>
</reference>
<accession>A0ABT8J5V0</accession>
<dbReference type="EMBL" id="JAROCD010000001">
    <property type="protein sequence ID" value="MDN4600016.1"/>
    <property type="molecule type" value="Genomic_DNA"/>
</dbReference>
<gene>
    <name evidence="2" type="ORF">P5G61_02160</name>
</gene>
<evidence type="ECO:0008006" key="4">
    <source>
        <dbReference type="Google" id="ProtNLM"/>
    </source>
</evidence>
<dbReference type="RefSeq" id="WP_301243973.1">
    <property type="nucleotide sequence ID" value="NZ_JAROCD010000001.1"/>
</dbReference>
<evidence type="ECO:0000256" key="1">
    <source>
        <dbReference type="SAM" id="MobiDB-lite"/>
    </source>
</evidence>
<name>A0ABT8J5V0_9BACL</name>
<evidence type="ECO:0000313" key="3">
    <source>
        <dbReference type="Proteomes" id="UP001174205"/>
    </source>
</evidence>
<sequence length="107" mass="12214">MTFEHRPYSKSQQTGSKRIKPTQRQMGDIRKSVDTSLKKRSGGVCEACGEARATERAHLTGRKQLEHRTEVYDLAHLCKECHVMLDETIQGLRFRRMAATIIASILK</sequence>
<dbReference type="Proteomes" id="UP001174205">
    <property type="component" value="Unassembled WGS sequence"/>
</dbReference>
<feature type="region of interest" description="Disordered" evidence="1">
    <location>
        <begin position="1"/>
        <end position="32"/>
    </location>
</feature>